<evidence type="ECO:0000313" key="3">
    <source>
        <dbReference type="Proteomes" id="UP001352852"/>
    </source>
</evidence>
<feature type="region of interest" description="Disordered" evidence="1">
    <location>
        <begin position="1"/>
        <end position="32"/>
    </location>
</feature>
<feature type="compositionally biased region" description="Basic residues" evidence="1">
    <location>
        <begin position="50"/>
        <end position="67"/>
    </location>
</feature>
<gene>
    <name evidence="2" type="ORF">CHARACLAT_012492</name>
</gene>
<organism evidence="2 3">
    <name type="scientific">Characodon lateralis</name>
    <dbReference type="NCBI Taxonomy" id="208331"/>
    <lineage>
        <taxon>Eukaryota</taxon>
        <taxon>Metazoa</taxon>
        <taxon>Chordata</taxon>
        <taxon>Craniata</taxon>
        <taxon>Vertebrata</taxon>
        <taxon>Euteleostomi</taxon>
        <taxon>Actinopterygii</taxon>
        <taxon>Neopterygii</taxon>
        <taxon>Teleostei</taxon>
        <taxon>Neoteleostei</taxon>
        <taxon>Acanthomorphata</taxon>
        <taxon>Ovalentaria</taxon>
        <taxon>Atherinomorphae</taxon>
        <taxon>Cyprinodontiformes</taxon>
        <taxon>Goodeidae</taxon>
        <taxon>Characodon</taxon>
    </lineage>
</organism>
<sequence>MVLGRPDSAARSTFQTSSTHHGTPDPTPRWDKLTRQEVNSQWQARWAGVPHKRNHTNIPHHRLPLQQ</sequence>
<name>A0ABU7ET42_9TELE</name>
<comment type="caution">
    <text evidence="2">The sequence shown here is derived from an EMBL/GenBank/DDBJ whole genome shotgun (WGS) entry which is preliminary data.</text>
</comment>
<keyword evidence="3" id="KW-1185">Reference proteome</keyword>
<accession>A0ABU7ET42</accession>
<dbReference type="EMBL" id="JAHUTJ010066443">
    <property type="protein sequence ID" value="MED6290388.1"/>
    <property type="molecule type" value="Genomic_DNA"/>
</dbReference>
<protein>
    <submittedName>
        <fullName evidence="2">Uncharacterized protein</fullName>
    </submittedName>
</protein>
<proteinExistence type="predicted"/>
<evidence type="ECO:0000313" key="2">
    <source>
        <dbReference type="EMBL" id="MED6290388.1"/>
    </source>
</evidence>
<evidence type="ECO:0000256" key="1">
    <source>
        <dbReference type="SAM" id="MobiDB-lite"/>
    </source>
</evidence>
<dbReference type="Proteomes" id="UP001352852">
    <property type="component" value="Unassembled WGS sequence"/>
</dbReference>
<reference evidence="2 3" key="1">
    <citation type="submission" date="2021-06" db="EMBL/GenBank/DDBJ databases">
        <authorList>
            <person name="Palmer J.M."/>
        </authorList>
    </citation>
    <scope>NUCLEOTIDE SEQUENCE [LARGE SCALE GENOMIC DNA]</scope>
    <source>
        <strain evidence="2 3">CL_MEX2019</strain>
        <tissue evidence="2">Muscle</tissue>
    </source>
</reference>
<feature type="region of interest" description="Disordered" evidence="1">
    <location>
        <begin position="47"/>
        <end position="67"/>
    </location>
</feature>
<feature type="compositionally biased region" description="Polar residues" evidence="1">
    <location>
        <begin position="10"/>
        <end position="21"/>
    </location>
</feature>